<sequence length="139" mass="15478">IGLLGGVNPYGYVHNPTGWIDPFGLTSCPPPEIKGSQIGFKKPHQIDSMKKDMLDGTYDFKNIKNIIGGEIDSKGVYYVGDGHHRMAAAQEIYKETGDATYIHKLIEHGRWDKVNSPTVDVRPMPSRGFFGNLRNKLGF</sequence>
<gene>
    <name evidence="1" type="ORF">ID854_21755</name>
</gene>
<protein>
    <submittedName>
        <fullName evidence="1">Rhs family protein</fullName>
    </submittedName>
</protein>
<dbReference type="Proteomes" id="UP001193920">
    <property type="component" value="Unassembled WGS sequence"/>
</dbReference>
<name>A0AAW3Z3I2_9GAMM</name>
<accession>A0AAW3Z3I2</accession>
<dbReference type="EMBL" id="JACXBF010000568">
    <property type="protein sequence ID" value="MBD2802998.1"/>
    <property type="molecule type" value="Genomic_DNA"/>
</dbReference>
<dbReference type="AlphaFoldDB" id="A0AAW3Z3I2"/>
<reference evidence="1" key="1">
    <citation type="submission" date="2020-09" db="EMBL/GenBank/DDBJ databases">
        <authorList>
            <person name="Palma L."/>
            <person name="Caballero P."/>
            <person name="Berry C."/>
            <person name="Del Valle E."/>
        </authorList>
    </citation>
    <scope>NUCLEOTIDE SEQUENCE</scope>
    <source>
        <strain evidence="1">M</strain>
    </source>
</reference>
<reference evidence="1" key="2">
    <citation type="journal article" date="2024" name="Toxins">
        <title>Genome Sequence Analysis of Native Xenorhabdus Strains Isolated from Entomopathogenic Nematodes in Argentina.</title>
        <authorList>
            <person name="Palma L."/>
            <person name="Frizzo L."/>
            <person name="Kaiser S."/>
            <person name="Berry C."/>
            <person name="Caballero P."/>
            <person name="Bode H.B."/>
            <person name="Del Valle E.E."/>
        </authorList>
    </citation>
    <scope>NUCLEOTIDE SEQUENCE</scope>
    <source>
        <strain evidence="1">M</strain>
    </source>
</reference>
<dbReference type="InterPro" id="IPR039380">
    <property type="entry name" value="Toxin-ParB-like"/>
</dbReference>
<dbReference type="CDD" id="cd16392">
    <property type="entry name" value="toxin-ParB"/>
    <property type="match status" value="1"/>
</dbReference>
<proteinExistence type="predicted"/>
<evidence type="ECO:0000313" key="1">
    <source>
        <dbReference type="EMBL" id="MBD2802998.1"/>
    </source>
</evidence>
<organism evidence="1">
    <name type="scientific">Xenorhabdus szentirmaii</name>
    <dbReference type="NCBI Taxonomy" id="290112"/>
    <lineage>
        <taxon>Bacteria</taxon>
        <taxon>Pseudomonadati</taxon>
        <taxon>Pseudomonadota</taxon>
        <taxon>Gammaproteobacteria</taxon>
        <taxon>Enterobacterales</taxon>
        <taxon>Morganellaceae</taxon>
        <taxon>Xenorhabdus</taxon>
    </lineage>
</organism>
<comment type="caution">
    <text evidence="1">The sequence shown here is derived from an EMBL/GenBank/DDBJ whole genome shotgun (WGS) entry which is preliminary data.</text>
</comment>
<feature type="non-terminal residue" evidence="1">
    <location>
        <position position="1"/>
    </location>
</feature>